<keyword evidence="2" id="KW-1185">Reference proteome</keyword>
<proteinExistence type="predicted"/>
<name>A0A0D0N6J8_KITGR</name>
<dbReference type="AlphaFoldDB" id="A0A0D0N6J8"/>
<organism evidence="1 2">
    <name type="scientific">Kitasatospora griseola</name>
    <name type="common">Streptomyces griseolosporeus</name>
    <dbReference type="NCBI Taxonomy" id="2064"/>
    <lineage>
        <taxon>Bacteria</taxon>
        <taxon>Bacillati</taxon>
        <taxon>Actinomycetota</taxon>
        <taxon>Actinomycetes</taxon>
        <taxon>Kitasatosporales</taxon>
        <taxon>Streptomycetaceae</taxon>
        <taxon>Kitasatospora</taxon>
    </lineage>
</organism>
<dbReference type="Proteomes" id="UP000032066">
    <property type="component" value="Unassembled WGS sequence"/>
</dbReference>
<comment type="caution">
    <text evidence="1">The sequence shown here is derived from an EMBL/GenBank/DDBJ whole genome shotgun (WGS) entry which is preliminary data.</text>
</comment>
<accession>A0A0D0N6J8</accession>
<evidence type="ECO:0000313" key="2">
    <source>
        <dbReference type="Proteomes" id="UP000032066"/>
    </source>
</evidence>
<reference evidence="1 2" key="1">
    <citation type="submission" date="2015-02" db="EMBL/GenBank/DDBJ databases">
        <title>Draft genome sequence of Kitasatospora griseola MF730-N6, a bafilomycin, terpentecin and satosporin producer.</title>
        <authorList>
            <person name="Arens J.C."/>
            <person name="Haltli B."/>
            <person name="Kerr R.G."/>
        </authorList>
    </citation>
    <scope>NUCLEOTIDE SEQUENCE [LARGE SCALE GENOMIC DNA]</scope>
    <source>
        <strain evidence="1 2">MF730-N6</strain>
    </source>
</reference>
<evidence type="ECO:0000313" key="1">
    <source>
        <dbReference type="EMBL" id="KIQ63715.1"/>
    </source>
</evidence>
<protein>
    <submittedName>
        <fullName evidence="1">Uncharacterized protein</fullName>
    </submittedName>
</protein>
<sequence length="195" mass="22415">MEHLSACENREKATLQFARFGLLQFLLAEQRRLSYDKEKGRPFNPLHLTEVERHLQGAFADFRANTKDGSVKWVSSWCRKTTADLANGSSDPMRPHQYQILYKVWSEQAHAAPGALIKEIFRDDDAEDWVEQAVAENESWSKDTICFAIMFFLRLWMELPNVKNSPDRIQGWLAELNRHYYAPALSPSAAAAGRN</sequence>
<gene>
    <name evidence="1" type="ORF">TR51_34660</name>
</gene>
<dbReference type="EMBL" id="JXZB01000004">
    <property type="protein sequence ID" value="KIQ63715.1"/>
    <property type="molecule type" value="Genomic_DNA"/>
</dbReference>
<dbReference type="PATRIC" id="fig|2064.6.peg.7325"/>